<dbReference type="SMART" id="SM00563">
    <property type="entry name" value="PlsC"/>
    <property type="match status" value="1"/>
</dbReference>
<feature type="domain" description="Phospholipid/glycerol acyltransferase" evidence="2">
    <location>
        <begin position="116"/>
        <end position="240"/>
    </location>
</feature>
<dbReference type="SUPFAM" id="SSF69593">
    <property type="entry name" value="Glycerol-3-phosphate (1)-acyltransferase"/>
    <property type="match status" value="1"/>
</dbReference>
<reference evidence="4" key="1">
    <citation type="submission" date="2024-02" db="UniProtKB">
        <authorList>
            <consortium name="WormBaseParasite"/>
        </authorList>
    </citation>
    <scope>IDENTIFICATION</scope>
</reference>
<dbReference type="PANTHER" id="PTHR10983:SF14">
    <property type="entry name" value="1-ACYL-SN-GLYCEROL-3-PHOSPHATE ACYLTRANSFERASE ACL-12-RELATED"/>
    <property type="match status" value="1"/>
</dbReference>
<keyword evidence="1" id="KW-1133">Transmembrane helix</keyword>
<dbReference type="GO" id="GO:0036149">
    <property type="term" value="P:phosphatidylinositol acyl-chain remodeling"/>
    <property type="evidence" value="ECO:0007669"/>
    <property type="project" value="TreeGrafter"/>
</dbReference>
<dbReference type="CDD" id="cd07990">
    <property type="entry name" value="LPLAT_LCLAT1-like"/>
    <property type="match status" value="1"/>
</dbReference>
<proteinExistence type="predicted"/>
<sequence>MLGASISPAEGGVQVDGKMGTDDLPATQNLDFRRCIAFIGGTYFLIMTTFIIPVACFASCVLFLFPLMFINMNLFNKLEQRLCRLVNDHWVTTAYYCGVQVREYGTDVSRFIESKCLYLANHLGLVDHFVVMTSLHNRGNVSGSWMWVIYNIWKFTPLGAMWTLHGNFFVNGGPNRKAALLETFKKHLKNFFAKHNYSWIIMYPEGSRLYLIRESAASFAKKNGLQPLQHCTYPRTGAAHAVLEVLGPQKDGEVARKGSGEPVKYIIDATLGYPKGNVVDIA</sequence>
<organism evidence="3 4">
    <name type="scientific">Mesorhabditis belari</name>
    <dbReference type="NCBI Taxonomy" id="2138241"/>
    <lineage>
        <taxon>Eukaryota</taxon>
        <taxon>Metazoa</taxon>
        <taxon>Ecdysozoa</taxon>
        <taxon>Nematoda</taxon>
        <taxon>Chromadorea</taxon>
        <taxon>Rhabditida</taxon>
        <taxon>Rhabditina</taxon>
        <taxon>Rhabditomorpha</taxon>
        <taxon>Rhabditoidea</taxon>
        <taxon>Rhabditidae</taxon>
        <taxon>Mesorhabditinae</taxon>
        <taxon>Mesorhabditis</taxon>
    </lineage>
</organism>
<keyword evidence="3" id="KW-1185">Reference proteome</keyword>
<dbReference type="Pfam" id="PF01553">
    <property type="entry name" value="Acyltransferase"/>
    <property type="match status" value="1"/>
</dbReference>
<feature type="transmembrane region" description="Helical" evidence="1">
    <location>
        <begin position="43"/>
        <end position="69"/>
    </location>
</feature>
<dbReference type="GO" id="GO:0016746">
    <property type="term" value="F:acyltransferase activity"/>
    <property type="evidence" value="ECO:0007669"/>
    <property type="project" value="InterPro"/>
</dbReference>
<dbReference type="GO" id="GO:0005783">
    <property type="term" value="C:endoplasmic reticulum"/>
    <property type="evidence" value="ECO:0007669"/>
    <property type="project" value="TreeGrafter"/>
</dbReference>
<dbReference type="InterPro" id="IPR002123">
    <property type="entry name" value="Plipid/glycerol_acylTrfase"/>
</dbReference>
<keyword evidence="1" id="KW-0812">Transmembrane</keyword>
<keyword evidence="1" id="KW-0472">Membrane</keyword>
<name>A0AAF3FIP1_9BILA</name>
<dbReference type="AlphaFoldDB" id="A0AAF3FIP1"/>
<evidence type="ECO:0000256" key="1">
    <source>
        <dbReference type="SAM" id="Phobius"/>
    </source>
</evidence>
<dbReference type="PANTHER" id="PTHR10983">
    <property type="entry name" value="1-ACYLGLYCEROL-3-PHOSPHATE ACYLTRANSFERASE-RELATED"/>
    <property type="match status" value="1"/>
</dbReference>
<evidence type="ECO:0000313" key="3">
    <source>
        <dbReference type="Proteomes" id="UP000887575"/>
    </source>
</evidence>
<dbReference type="WBParaSite" id="MBELARI_LOCUS6802">
    <property type="protein sequence ID" value="MBELARI_LOCUS6802"/>
    <property type="gene ID" value="MBELARI_LOCUS6802"/>
</dbReference>
<dbReference type="Proteomes" id="UP000887575">
    <property type="component" value="Unassembled WGS sequence"/>
</dbReference>
<protein>
    <recommendedName>
        <fullName evidence="2">Phospholipid/glycerol acyltransferase domain-containing protein</fullName>
    </recommendedName>
</protein>
<evidence type="ECO:0000259" key="2">
    <source>
        <dbReference type="SMART" id="SM00563"/>
    </source>
</evidence>
<evidence type="ECO:0000313" key="4">
    <source>
        <dbReference type="WBParaSite" id="MBELARI_LOCUS6802"/>
    </source>
</evidence>
<accession>A0AAF3FIP1</accession>